<dbReference type="InterPro" id="IPR015943">
    <property type="entry name" value="WD40/YVTN_repeat-like_dom_sf"/>
</dbReference>
<name>A0AAP2CHX8_9BACT</name>
<evidence type="ECO:0000256" key="3">
    <source>
        <dbReference type="SAM" id="SignalP"/>
    </source>
</evidence>
<dbReference type="Gene3D" id="2.130.10.10">
    <property type="entry name" value="YVTN repeat-like/Quinoprotein amine dehydrogenase"/>
    <property type="match status" value="3"/>
</dbReference>
<feature type="signal peptide" evidence="3">
    <location>
        <begin position="1"/>
        <end position="17"/>
    </location>
</feature>
<keyword evidence="2" id="KW-0472">Membrane</keyword>
<dbReference type="Gene3D" id="2.60.40.10">
    <property type="entry name" value="Immunoglobulins"/>
    <property type="match status" value="1"/>
</dbReference>
<evidence type="ECO:0000313" key="4">
    <source>
        <dbReference type="EMBL" id="MBS9524492.1"/>
    </source>
</evidence>
<dbReference type="RefSeq" id="WP_213945351.1">
    <property type="nucleotide sequence ID" value="NZ_JAHCMY010000005.1"/>
</dbReference>
<evidence type="ECO:0000256" key="1">
    <source>
        <dbReference type="SAM" id="Coils"/>
    </source>
</evidence>
<gene>
    <name evidence="4" type="ORF">KI659_10740</name>
</gene>
<dbReference type="SUPFAM" id="SSF63829">
    <property type="entry name" value="Calcium-dependent phosphotriesterase"/>
    <property type="match status" value="1"/>
</dbReference>
<dbReference type="GO" id="GO:0006355">
    <property type="term" value="P:regulation of DNA-templated transcription"/>
    <property type="evidence" value="ECO:0007669"/>
    <property type="project" value="InterPro"/>
</dbReference>
<keyword evidence="5" id="KW-1185">Reference proteome</keyword>
<keyword evidence="1" id="KW-0175">Coiled coil</keyword>
<dbReference type="SUPFAM" id="SSF46894">
    <property type="entry name" value="C-terminal effector domain of the bipartite response regulators"/>
    <property type="match status" value="1"/>
</dbReference>
<evidence type="ECO:0000313" key="5">
    <source>
        <dbReference type="Proteomes" id="UP001319104"/>
    </source>
</evidence>
<dbReference type="InterPro" id="IPR011047">
    <property type="entry name" value="Quinoprotein_ADH-like_sf"/>
</dbReference>
<keyword evidence="3" id="KW-0732">Signal</keyword>
<reference evidence="4 5" key="1">
    <citation type="submission" date="2021-05" db="EMBL/GenBank/DDBJ databases">
        <authorList>
            <person name="Zhang Z.D."/>
            <person name="Osman G."/>
        </authorList>
    </citation>
    <scope>NUCLEOTIDE SEQUENCE [LARGE SCALE GENOMIC DNA]</scope>
    <source>
        <strain evidence="4 5">KCTC 32217</strain>
    </source>
</reference>
<dbReference type="Gene3D" id="1.10.10.10">
    <property type="entry name" value="Winged helix-like DNA-binding domain superfamily/Winged helix DNA-binding domain"/>
    <property type="match status" value="1"/>
</dbReference>
<feature type="chain" id="PRO_5042943064" evidence="3">
    <location>
        <begin position="18"/>
        <end position="952"/>
    </location>
</feature>
<proteinExistence type="predicted"/>
<protein>
    <submittedName>
        <fullName evidence="4">Regulator</fullName>
    </submittedName>
</protein>
<dbReference type="Proteomes" id="UP001319104">
    <property type="component" value="Unassembled WGS sequence"/>
</dbReference>
<organism evidence="4 5">
    <name type="scientific">Litoribacter ruber</name>
    <dbReference type="NCBI Taxonomy" id="702568"/>
    <lineage>
        <taxon>Bacteria</taxon>
        <taxon>Pseudomonadati</taxon>
        <taxon>Bacteroidota</taxon>
        <taxon>Cytophagia</taxon>
        <taxon>Cytophagales</taxon>
        <taxon>Cyclobacteriaceae</taxon>
        <taxon>Litoribacter</taxon>
    </lineage>
</organism>
<dbReference type="SUPFAM" id="SSF50998">
    <property type="entry name" value="Quinoprotein alcohol dehydrogenase-like"/>
    <property type="match status" value="1"/>
</dbReference>
<dbReference type="GO" id="GO:0003677">
    <property type="term" value="F:DNA binding"/>
    <property type="evidence" value="ECO:0007669"/>
    <property type="project" value="InterPro"/>
</dbReference>
<feature type="transmembrane region" description="Helical" evidence="2">
    <location>
        <begin position="744"/>
        <end position="764"/>
    </location>
</feature>
<dbReference type="InterPro" id="IPR013783">
    <property type="entry name" value="Ig-like_fold"/>
</dbReference>
<sequence>MKYTLIFFLFLTLGLPAASQNLGLPFSKFYSSEEYQGGIQNFSIAQSEKGLIYVANNFGLLEYDGTSWRKYSLPNSTKVRDVVIDDSGRILTSGQADFGYFASDKKGSLEFFSLIDKLPSELRNINEVWKIFKAHDRIYFCTVDYIFIFNNAFEYVGNIKSYSSFESYHLAGNQIYINEWEKGLHIISKDSLLPLASGNDLAGKMLSGVISLSQDQRLVFTRDEGIYLHTVSGLKKWRYQLEGGSKINKAFRLKEGSIAVGTQNDGMYLINELEGVTQHLHKGNGIQNNTILSFFEDIGGNLWMGHNNGITLLELNLPFRKIDQYSGLEGTGYDAHLLQGRLYYGTNDGVYSQNLNTPSRNVSPLSQTEGQVYWISDYQGDLLVGHNDGAIVYDGDRLDKTQETSGIWNFQPLKNHPNLVLSGGYNGLFLFENQNGKLRFKRKLQGFNESSRIVEQDEDGTIWMAHGYKGVYKLLLDDKLENVTVQHYGKDQGLPSNLLNSVWKINNRILFTTEIGVYSYNQSSDSFEKDGMFSAYFDEGTIITSMAEDPLGNIFYIASQEVGVLEKQINGGYLKNHQVFNKIKPLLNDDLQNLALIQSNEVLFAAKEGFIWYRLDQSKPVTPAYPTLIRSIYLTNPSDSLIYSGNYNSSNNDESISYPYENGNIRFEFSNPVPNQENSTQFQVWLEGLESEYGEWSNRRDRAYTNLREGDYVFHVRSKNLYGELGEEARFAFTILPPWYRSTWAYIIYGLMVISGIYSSYQWIEKRNKLKTAKITSAQRQALKQKEMALQDSQAEIERLQTEKLENQIQSKNKELASATMHLINKNGFINHVKTGVTSVIKKTKNQEVKHELEKVVQSIEKNIAADADWEQFEIHFDQVHGDFLYRFKKRYDNLSPQEIKLSAYLRMNLSSKEIANLMNISTRGIEIARYRLRKKLQLERSENLQEFILKF</sequence>
<comment type="caution">
    <text evidence="4">The sequence shown here is derived from an EMBL/GenBank/DDBJ whole genome shotgun (WGS) entry which is preliminary data.</text>
</comment>
<evidence type="ECO:0000256" key="2">
    <source>
        <dbReference type="SAM" id="Phobius"/>
    </source>
</evidence>
<keyword evidence="2" id="KW-1133">Transmembrane helix</keyword>
<feature type="coiled-coil region" evidence="1">
    <location>
        <begin position="783"/>
        <end position="822"/>
    </location>
</feature>
<dbReference type="InterPro" id="IPR016032">
    <property type="entry name" value="Sig_transdc_resp-reg_C-effctor"/>
</dbReference>
<dbReference type="EMBL" id="JAHCMY010000005">
    <property type="protein sequence ID" value="MBS9524492.1"/>
    <property type="molecule type" value="Genomic_DNA"/>
</dbReference>
<dbReference type="InterPro" id="IPR036388">
    <property type="entry name" value="WH-like_DNA-bd_sf"/>
</dbReference>
<keyword evidence="2" id="KW-0812">Transmembrane</keyword>
<dbReference type="AlphaFoldDB" id="A0AAP2CHX8"/>
<accession>A0AAP2CHX8</accession>